<evidence type="ECO:0000256" key="1">
    <source>
        <dbReference type="SAM" id="Phobius"/>
    </source>
</evidence>
<dbReference type="EMBL" id="SMTF01000002">
    <property type="protein sequence ID" value="TDK27434.1"/>
    <property type="molecule type" value="Genomic_DNA"/>
</dbReference>
<evidence type="ECO:0000313" key="3">
    <source>
        <dbReference type="Proteomes" id="UP000294796"/>
    </source>
</evidence>
<keyword evidence="3" id="KW-1185">Reference proteome</keyword>
<organism evidence="2 3">
    <name type="scientific">Luteimonas aestuarii</name>
    <dbReference type="NCBI Taxonomy" id="453837"/>
    <lineage>
        <taxon>Bacteria</taxon>
        <taxon>Pseudomonadati</taxon>
        <taxon>Pseudomonadota</taxon>
        <taxon>Gammaproteobacteria</taxon>
        <taxon>Lysobacterales</taxon>
        <taxon>Lysobacteraceae</taxon>
        <taxon>Luteimonas</taxon>
    </lineage>
</organism>
<sequence length="125" mass="13871">MSNFDPRPTLPDRKVPALPDTLWPKLAAAQRRRRRRFREGAQVLCAAVLLAGAWWLVPRDQPPAPTTMAMSAGTVDTRVVQERLGAIDGALQAAYEQGASDDEIEPLWRLRRSLAIQATQLPDAM</sequence>
<feature type="transmembrane region" description="Helical" evidence="1">
    <location>
        <begin position="40"/>
        <end position="57"/>
    </location>
</feature>
<comment type="caution">
    <text evidence="2">The sequence shown here is derived from an EMBL/GenBank/DDBJ whole genome shotgun (WGS) entry which is preliminary data.</text>
</comment>
<accession>A0A4R5U1J5</accession>
<dbReference type="AlphaFoldDB" id="A0A4R5U1J5"/>
<proteinExistence type="predicted"/>
<name>A0A4R5U1J5_9GAMM</name>
<protein>
    <submittedName>
        <fullName evidence="2">Uncharacterized protein</fullName>
    </submittedName>
</protein>
<dbReference type="Proteomes" id="UP000294796">
    <property type="component" value="Unassembled WGS sequence"/>
</dbReference>
<evidence type="ECO:0000313" key="2">
    <source>
        <dbReference type="EMBL" id="TDK27434.1"/>
    </source>
</evidence>
<keyword evidence="1" id="KW-1133">Transmembrane helix</keyword>
<dbReference type="OrthoDB" id="6059379at2"/>
<gene>
    <name evidence="2" type="ORF">E2F46_04390</name>
</gene>
<keyword evidence="1" id="KW-0472">Membrane</keyword>
<dbReference type="RefSeq" id="WP_133320853.1">
    <property type="nucleotide sequence ID" value="NZ_SMTF01000002.1"/>
</dbReference>
<keyword evidence="1" id="KW-0812">Transmembrane</keyword>
<reference evidence="2 3" key="1">
    <citation type="submission" date="2019-03" db="EMBL/GenBank/DDBJ databases">
        <title>Luteimonas zhaokaii sp.nov., isolated from the rectal contents of Plateau pika in Yushu, Qinghai Province, China.</title>
        <authorList>
            <person name="Zhang G."/>
        </authorList>
    </citation>
    <scope>NUCLEOTIDE SEQUENCE [LARGE SCALE GENOMIC DNA]</scope>
    <source>
        <strain evidence="2 3">B9</strain>
    </source>
</reference>